<dbReference type="Gene3D" id="1.20.140.10">
    <property type="entry name" value="Butyryl-CoA Dehydrogenase, subunit A, domain 3"/>
    <property type="match status" value="1"/>
</dbReference>
<dbReference type="InterPro" id="IPR036250">
    <property type="entry name" value="AcylCo_DH-like_C"/>
</dbReference>
<comment type="catalytic activity">
    <reaction evidence="6">
        <text>a 2,3-saturated acyl-CoA + A = a 2,3-dehydroacyl-CoA + AH2</text>
        <dbReference type="Rhea" id="RHEA:48608"/>
        <dbReference type="ChEBI" id="CHEBI:13193"/>
        <dbReference type="ChEBI" id="CHEBI:17499"/>
        <dbReference type="ChEBI" id="CHEBI:60015"/>
        <dbReference type="ChEBI" id="CHEBI:65111"/>
    </reaction>
</comment>
<evidence type="ECO:0000259" key="11">
    <source>
        <dbReference type="Pfam" id="PF02771"/>
    </source>
</evidence>
<dbReference type="Pfam" id="PF02770">
    <property type="entry name" value="Acyl-CoA_dh_M"/>
    <property type="match status" value="1"/>
</dbReference>
<evidence type="ECO:0000313" key="15">
    <source>
        <dbReference type="Proteomes" id="UP000680670"/>
    </source>
</evidence>
<sequence>MDFCLTEEEQSIRKMVSDFSREVLAPKAAELDENNRFPTETIKQLAELGLMGIAYPEGYGGVGAGSISEAIAVEEITAACAATGSILTAHYLGTDSLYLGASEEMKQKYLVPGFTGEHLFAFCLTEPGGGTDVSSMKTTARLEGDEYVLNGTKIFITNAGYADTYIVYAKTDTALGARGISAFVVEKDTPGLSFGAGDNKMGIRGARTDEVIFDQCRIPKENIVGEEGDGFKLAMQVVDRGRIGIAAMAVGLSQAALDEAVSYSKERIAFDQPISKYQGIQWMLAEMEADIEIGRLYTYYAASLKDKEGYRLSKEASIAKLFTSEASNRIVHKAVQIHGGYGYMKEYTIERLYRDQRILEIFEGTSQVQKMVVSHHLLGK</sequence>
<dbReference type="Proteomes" id="UP000287296">
    <property type="component" value="Unassembled WGS sequence"/>
</dbReference>
<evidence type="ECO:0000256" key="6">
    <source>
        <dbReference type="ARBA" id="ARBA00052546"/>
    </source>
</evidence>
<reference evidence="13 14" key="1">
    <citation type="submission" date="2018-12" db="EMBL/GenBank/DDBJ databases">
        <authorList>
            <person name="Sun L."/>
            <person name="Chen Z."/>
        </authorList>
    </citation>
    <scope>NUCLEOTIDE SEQUENCE [LARGE SCALE GENOMIC DNA]</scope>
    <source>
        <strain evidence="13 14">LMG 29736</strain>
    </source>
</reference>
<evidence type="ECO:0000313" key="12">
    <source>
        <dbReference type="EMBL" id="GIN95803.1"/>
    </source>
</evidence>
<dbReference type="InterPro" id="IPR037069">
    <property type="entry name" value="AcylCoA_DH/ox_N_sf"/>
</dbReference>
<dbReference type="Gene3D" id="2.40.110.10">
    <property type="entry name" value="Butyryl-CoA Dehydrogenase, subunit A, domain 2"/>
    <property type="match status" value="1"/>
</dbReference>
<dbReference type="AlphaFoldDB" id="A0A429X8P6"/>
<keyword evidence="15" id="KW-1185">Reference proteome</keyword>
<dbReference type="PIRSF" id="PIRSF016578">
    <property type="entry name" value="HsaA"/>
    <property type="match status" value="1"/>
</dbReference>
<protein>
    <recommendedName>
        <fullName evidence="7">Acyl-CoA dehydrogenase</fullName>
    </recommendedName>
</protein>
<dbReference type="InterPro" id="IPR013786">
    <property type="entry name" value="AcylCoA_DH/ox_N"/>
</dbReference>
<dbReference type="PROSITE" id="PS00073">
    <property type="entry name" value="ACYL_COA_DH_2"/>
    <property type="match status" value="1"/>
</dbReference>
<name>A0A429X8P6_SIMTE</name>
<organism evidence="13 14">
    <name type="scientific">Siminovitchia terrae</name>
    <name type="common">Bacillus terrae</name>
    <dbReference type="NCBI Taxonomy" id="1914933"/>
    <lineage>
        <taxon>Bacteria</taxon>
        <taxon>Bacillati</taxon>
        <taxon>Bacillota</taxon>
        <taxon>Bacilli</taxon>
        <taxon>Bacillales</taxon>
        <taxon>Bacillaceae</taxon>
        <taxon>Siminovitchia</taxon>
    </lineage>
</organism>
<comment type="similarity">
    <text evidence="2 8">Belongs to the acyl-CoA dehydrogenase family.</text>
</comment>
<dbReference type="Gene3D" id="1.10.540.10">
    <property type="entry name" value="Acyl-CoA dehydrogenase/oxidase, N-terminal domain"/>
    <property type="match status" value="1"/>
</dbReference>
<evidence type="ECO:0000313" key="13">
    <source>
        <dbReference type="EMBL" id="RST59818.1"/>
    </source>
</evidence>
<dbReference type="Proteomes" id="UP000680670">
    <property type="component" value="Unassembled WGS sequence"/>
</dbReference>
<dbReference type="FunFam" id="2.40.110.10:FF:000001">
    <property type="entry name" value="Acyl-CoA dehydrogenase, mitochondrial"/>
    <property type="match status" value="1"/>
</dbReference>
<dbReference type="FunFam" id="1.20.140.10:FF:000004">
    <property type="entry name" value="Acyl-CoA dehydrogenase FadE25"/>
    <property type="match status" value="1"/>
</dbReference>
<evidence type="ECO:0000256" key="1">
    <source>
        <dbReference type="ARBA" id="ARBA00001974"/>
    </source>
</evidence>
<dbReference type="EMBL" id="QYTW02000008">
    <property type="protein sequence ID" value="RST59818.1"/>
    <property type="molecule type" value="Genomic_DNA"/>
</dbReference>
<evidence type="ECO:0000256" key="8">
    <source>
        <dbReference type="RuleBase" id="RU362125"/>
    </source>
</evidence>
<dbReference type="Pfam" id="PF02771">
    <property type="entry name" value="Acyl-CoA_dh_N"/>
    <property type="match status" value="1"/>
</dbReference>
<dbReference type="PANTHER" id="PTHR43884:SF12">
    <property type="entry name" value="ISOVALERYL-COA DEHYDROGENASE, MITOCHONDRIAL-RELATED"/>
    <property type="match status" value="1"/>
</dbReference>
<evidence type="ECO:0000256" key="5">
    <source>
        <dbReference type="ARBA" id="ARBA00023002"/>
    </source>
</evidence>
<comment type="caution">
    <text evidence="13">The sequence shown here is derived from an EMBL/GenBank/DDBJ whole genome shotgun (WGS) entry which is preliminary data.</text>
</comment>
<feature type="domain" description="Acyl-CoA dehydrogenase/oxidase C-terminal" evidence="9">
    <location>
        <begin position="228"/>
        <end position="377"/>
    </location>
</feature>
<keyword evidence="3 8" id="KW-0285">Flavoprotein</keyword>
<gene>
    <name evidence="12" type="primary">bcd2</name>
    <name evidence="13" type="ORF">D5F11_010430</name>
    <name evidence="12" type="ORF">J6TS1_16730</name>
</gene>
<dbReference type="InterPro" id="IPR006089">
    <property type="entry name" value="Acyl-CoA_DH_CS"/>
</dbReference>
<reference evidence="12 15" key="2">
    <citation type="submission" date="2021-03" db="EMBL/GenBank/DDBJ databases">
        <title>Antimicrobial resistance genes in bacteria isolated from Japanese honey, and their potential for conferring macrolide and lincosamide resistance in the American foulbrood pathogen Paenibacillus larvae.</title>
        <authorList>
            <person name="Okamoto M."/>
            <person name="Kumagai M."/>
            <person name="Kanamori H."/>
            <person name="Takamatsu D."/>
        </authorList>
    </citation>
    <scope>NUCLEOTIDE SEQUENCE [LARGE SCALE GENOMIC DNA]</scope>
    <source>
        <strain evidence="12 15">J6TS1</strain>
    </source>
</reference>
<proteinExistence type="inferred from homology"/>
<dbReference type="PANTHER" id="PTHR43884">
    <property type="entry name" value="ACYL-COA DEHYDROGENASE"/>
    <property type="match status" value="1"/>
</dbReference>
<dbReference type="FunFam" id="1.10.540.10:FF:000002">
    <property type="entry name" value="Acyl-CoA dehydrogenase FadE19"/>
    <property type="match status" value="1"/>
</dbReference>
<keyword evidence="4 8" id="KW-0274">FAD</keyword>
<dbReference type="OrthoDB" id="9802447at2"/>
<dbReference type="GO" id="GO:0003995">
    <property type="term" value="F:acyl-CoA dehydrogenase activity"/>
    <property type="evidence" value="ECO:0007669"/>
    <property type="project" value="InterPro"/>
</dbReference>
<evidence type="ECO:0000256" key="2">
    <source>
        <dbReference type="ARBA" id="ARBA00009347"/>
    </source>
</evidence>
<dbReference type="Pfam" id="PF00441">
    <property type="entry name" value="Acyl-CoA_dh_1"/>
    <property type="match status" value="1"/>
</dbReference>
<dbReference type="EMBL" id="BORJ01000003">
    <property type="protein sequence ID" value="GIN95803.1"/>
    <property type="molecule type" value="Genomic_DNA"/>
</dbReference>
<evidence type="ECO:0000313" key="14">
    <source>
        <dbReference type="Proteomes" id="UP000287296"/>
    </source>
</evidence>
<keyword evidence="5 8" id="KW-0560">Oxidoreductase</keyword>
<evidence type="ECO:0000256" key="3">
    <source>
        <dbReference type="ARBA" id="ARBA00022630"/>
    </source>
</evidence>
<accession>A0A429X8P6</accession>
<feature type="domain" description="Acyl-CoA oxidase/dehydrogenase middle" evidence="10">
    <location>
        <begin position="121"/>
        <end position="216"/>
    </location>
</feature>
<evidence type="ECO:0000256" key="4">
    <source>
        <dbReference type="ARBA" id="ARBA00022827"/>
    </source>
</evidence>
<dbReference type="SUPFAM" id="SSF47203">
    <property type="entry name" value="Acyl-CoA dehydrogenase C-terminal domain-like"/>
    <property type="match status" value="1"/>
</dbReference>
<dbReference type="InterPro" id="IPR009100">
    <property type="entry name" value="AcylCoA_DH/oxidase_NM_dom_sf"/>
</dbReference>
<dbReference type="PROSITE" id="PS00072">
    <property type="entry name" value="ACYL_COA_DH_1"/>
    <property type="match status" value="1"/>
</dbReference>
<dbReference type="InterPro" id="IPR006091">
    <property type="entry name" value="Acyl-CoA_Oxase/DH_mid-dom"/>
</dbReference>
<dbReference type="InterPro" id="IPR009075">
    <property type="entry name" value="AcylCo_DH/oxidase_C"/>
</dbReference>
<evidence type="ECO:0000256" key="7">
    <source>
        <dbReference type="ARBA" id="ARBA00067585"/>
    </source>
</evidence>
<feature type="domain" description="Acyl-CoA dehydrogenase/oxidase N-terminal" evidence="11">
    <location>
        <begin position="6"/>
        <end position="117"/>
    </location>
</feature>
<dbReference type="GO" id="GO:0050660">
    <property type="term" value="F:flavin adenine dinucleotide binding"/>
    <property type="evidence" value="ECO:0007669"/>
    <property type="project" value="InterPro"/>
</dbReference>
<comment type="cofactor">
    <cofactor evidence="1 8">
        <name>FAD</name>
        <dbReference type="ChEBI" id="CHEBI:57692"/>
    </cofactor>
</comment>
<evidence type="ECO:0000259" key="9">
    <source>
        <dbReference type="Pfam" id="PF00441"/>
    </source>
</evidence>
<dbReference type="SUPFAM" id="SSF56645">
    <property type="entry name" value="Acyl-CoA dehydrogenase NM domain-like"/>
    <property type="match status" value="1"/>
</dbReference>
<evidence type="ECO:0000259" key="10">
    <source>
        <dbReference type="Pfam" id="PF02770"/>
    </source>
</evidence>
<dbReference type="RefSeq" id="WP_120115853.1">
    <property type="nucleotide sequence ID" value="NZ_BORI01000018.1"/>
</dbReference>
<dbReference type="InterPro" id="IPR046373">
    <property type="entry name" value="Acyl-CoA_Oxase/DH_mid-dom_sf"/>
</dbReference>